<gene>
    <name evidence="2" type="ORF">HN018_05485</name>
</gene>
<dbReference type="InterPro" id="IPR002881">
    <property type="entry name" value="DUF58"/>
</dbReference>
<feature type="domain" description="DUF58" evidence="1">
    <location>
        <begin position="44"/>
        <end position="255"/>
    </location>
</feature>
<evidence type="ECO:0000259" key="1">
    <source>
        <dbReference type="Pfam" id="PF01882"/>
    </source>
</evidence>
<dbReference type="Pfam" id="PF01882">
    <property type="entry name" value="DUF58"/>
    <property type="match status" value="1"/>
</dbReference>
<dbReference type="KEGG" id="lck:HN018_05485"/>
<protein>
    <submittedName>
        <fullName evidence="2">DUF58 domain-containing protein</fullName>
    </submittedName>
</protein>
<evidence type="ECO:0000313" key="3">
    <source>
        <dbReference type="Proteomes" id="UP000500767"/>
    </source>
</evidence>
<dbReference type="EMBL" id="CP053708">
    <property type="protein sequence ID" value="QKE92448.1"/>
    <property type="molecule type" value="Genomic_DNA"/>
</dbReference>
<dbReference type="Proteomes" id="UP000500767">
    <property type="component" value="Chromosome"/>
</dbReference>
<accession>A0A6M8HVR0</accession>
<dbReference type="AlphaFoldDB" id="A0A6M8HVR0"/>
<name>A0A6M8HVR0_9PROT</name>
<evidence type="ECO:0000313" key="2">
    <source>
        <dbReference type="EMBL" id="QKE92448.1"/>
    </source>
</evidence>
<dbReference type="PANTHER" id="PTHR33608:SF6">
    <property type="entry name" value="BLL2464 PROTEIN"/>
    <property type="match status" value="1"/>
</dbReference>
<keyword evidence="3" id="KW-1185">Reference proteome</keyword>
<sequence length="303" mass="32846">MRLQAEALAARLPALLAESDRVANTVAQGVHGRRRAGSGDSFWQYRQLMPGESITRIDWRQSARSSRAYVRETEWEAAQTVCLWVDRSASMEWRSGELLPSKRARAELLLLSLGLLLLRGGEHVRLVEDGTPNTARFSGRQAGERLARQLLQSRADAGLPAGSGLPVGADLPRHARLVLIGDFLAPLPEIEAALARFAAMPVTVQLVQVLDPAEFDLPYSGRVRFEGTEGEPSNLVPRTQDIRDAYIEVLAAHQAGLAALCAGTGSGLLRARTDQPPETTLLALHQAIGHQRQASLHNGIVGA</sequence>
<proteinExistence type="predicted"/>
<dbReference type="PANTHER" id="PTHR33608">
    <property type="entry name" value="BLL2464 PROTEIN"/>
    <property type="match status" value="1"/>
</dbReference>
<organism evidence="2 3">
    <name type="scientific">Lichenicola cladoniae</name>
    <dbReference type="NCBI Taxonomy" id="1484109"/>
    <lineage>
        <taxon>Bacteria</taxon>
        <taxon>Pseudomonadati</taxon>
        <taxon>Pseudomonadota</taxon>
        <taxon>Alphaproteobacteria</taxon>
        <taxon>Acetobacterales</taxon>
        <taxon>Acetobacteraceae</taxon>
        <taxon>Lichenicola</taxon>
    </lineage>
</organism>
<reference evidence="2 3" key="1">
    <citation type="journal article" date="2014" name="World J. Microbiol. Biotechnol.">
        <title>Biodiversity and physiological characteristics of Antarctic and Arctic lichens-associated bacteria.</title>
        <authorList>
            <person name="Lee Y.M."/>
            <person name="Kim E.H."/>
            <person name="Lee H.K."/>
            <person name="Hong S.G."/>
        </authorList>
    </citation>
    <scope>NUCLEOTIDE SEQUENCE [LARGE SCALE GENOMIC DNA]</scope>
    <source>
        <strain evidence="2 3">PAMC 26569</strain>
    </source>
</reference>